<keyword evidence="1" id="KW-1133">Transmembrane helix</keyword>
<sequence length="424" mass="45992">MNLTALLSFTRTPHPRYITRRQCATREQSGDADIARRWRKLFVCLIAPLSPVGWATIALCVCSFAFFPWLGWQEILACGLTALLMLLTGVALAMGNTKFDASMALSDHHLAIGDTLSITVTFTNAGKRSTTKAQANLCLGTDTTTFVIPRMQSVQQHQTTVFWNAKHRTVLAVGPLLACKADPLGLIRRNTTLVKATTVCVHPEILMLDTFDIGTIRDLEGLASKRIVDDDLEFHGLREYAHGDDIRNIHWLSSAKHSTPMLRQFEATNRADIVIGLNTDAQGYATAEEFELAVSIFASIGVSCISASQSLIAYAGALRLNTCATVDFLDATSGIAMSQESSISTYIATMTQHGNDVSAMLTVIGSGETDEAVTTMACALPRQVYRIVVRMRRNASCAISHCEGYMVATVGALGDLPRVMGAIP</sequence>
<dbReference type="Pfam" id="PF01882">
    <property type="entry name" value="DUF58"/>
    <property type="match status" value="1"/>
</dbReference>
<dbReference type="InterPro" id="IPR002881">
    <property type="entry name" value="DUF58"/>
</dbReference>
<dbReference type="PANTHER" id="PTHR34351:SF1">
    <property type="entry name" value="SLR1927 PROTEIN"/>
    <property type="match status" value="1"/>
</dbReference>
<reference evidence="3 4" key="1">
    <citation type="submission" date="2020-02" db="EMBL/GenBank/DDBJ databases">
        <title>Characterization of phylogenetic diversity of novel bifidobacterial species isolated in Czech ZOOs.</title>
        <authorList>
            <person name="Lugli G.A."/>
            <person name="Vera N.B."/>
            <person name="Ventura M."/>
        </authorList>
    </citation>
    <scope>NUCLEOTIDE SEQUENCE [LARGE SCALE GENOMIC DNA]</scope>
    <source>
        <strain evidence="3 4">DSM 109957</strain>
    </source>
</reference>
<proteinExistence type="predicted"/>
<evidence type="ECO:0000259" key="2">
    <source>
        <dbReference type="Pfam" id="PF01882"/>
    </source>
</evidence>
<keyword evidence="4" id="KW-1185">Reference proteome</keyword>
<feature type="domain" description="DUF58" evidence="2">
    <location>
        <begin position="237"/>
        <end position="306"/>
    </location>
</feature>
<dbReference type="Proteomes" id="UP000532194">
    <property type="component" value="Unassembled WGS sequence"/>
</dbReference>
<keyword evidence="1" id="KW-0472">Membrane</keyword>
<evidence type="ECO:0000313" key="4">
    <source>
        <dbReference type="Proteomes" id="UP000532194"/>
    </source>
</evidence>
<evidence type="ECO:0000256" key="1">
    <source>
        <dbReference type="SAM" id="Phobius"/>
    </source>
</evidence>
<dbReference type="PANTHER" id="PTHR34351">
    <property type="entry name" value="SLR1927 PROTEIN-RELATED"/>
    <property type="match status" value="1"/>
</dbReference>
<feature type="transmembrane region" description="Helical" evidence="1">
    <location>
        <begin position="41"/>
        <end position="66"/>
    </location>
</feature>
<organism evidence="3 4">
    <name type="scientific">Bifidobacterium oedipodis</name>
    <dbReference type="NCBI Taxonomy" id="2675322"/>
    <lineage>
        <taxon>Bacteria</taxon>
        <taxon>Bacillati</taxon>
        <taxon>Actinomycetota</taxon>
        <taxon>Actinomycetes</taxon>
        <taxon>Bifidobacteriales</taxon>
        <taxon>Bifidobacteriaceae</taxon>
        <taxon>Bifidobacterium</taxon>
    </lineage>
</organism>
<evidence type="ECO:0000313" key="3">
    <source>
        <dbReference type="EMBL" id="NMM93777.1"/>
    </source>
</evidence>
<gene>
    <name evidence="3" type="ORF">G1C95_0962</name>
</gene>
<dbReference type="EMBL" id="JAAIII010000002">
    <property type="protein sequence ID" value="NMM93777.1"/>
    <property type="molecule type" value="Genomic_DNA"/>
</dbReference>
<feature type="transmembrane region" description="Helical" evidence="1">
    <location>
        <begin position="72"/>
        <end position="93"/>
    </location>
</feature>
<dbReference type="AlphaFoldDB" id="A0A7Y0EP16"/>
<accession>A0A7Y0EP16</accession>
<comment type="caution">
    <text evidence="3">The sequence shown here is derived from an EMBL/GenBank/DDBJ whole genome shotgun (WGS) entry which is preliminary data.</text>
</comment>
<keyword evidence="1" id="KW-0812">Transmembrane</keyword>
<dbReference type="RefSeq" id="WP_169171804.1">
    <property type="nucleotide sequence ID" value="NZ_JAAIII010000002.1"/>
</dbReference>
<protein>
    <recommendedName>
        <fullName evidence="2">DUF58 domain-containing protein</fullName>
    </recommendedName>
</protein>
<name>A0A7Y0EP16_9BIFI</name>